<protein>
    <submittedName>
        <fullName evidence="1">Uncharacterized protein</fullName>
    </submittedName>
</protein>
<dbReference type="AlphaFoldDB" id="A0A0E9WKA1"/>
<sequence>MKLTVTTLEKYHCSANKLPLVTSHHVCLSTGCNLSSGNTD</sequence>
<dbReference type="EMBL" id="GBXM01018669">
    <property type="protein sequence ID" value="JAH89908.1"/>
    <property type="molecule type" value="Transcribed_RNA"/>
</dbReference>
<evidence type="ECO:0000313" key="1">
    <source>
        <dbReference type="EMBL" id="JAH89908.1"/>
    </source>
</evidence>
<proteinExistence type="predicted"/>
<accession>A0A0E9WKA1</accession>
<organism evidence="1">
    <name type="scientific">Anguilla anguilla</name>
    <name type="common">European freshwater eel</name>
    <name type="synonym">Muraena anguilla</name>
    <dbReference type="NCBI Taxonomy" id="7936"/>
    <lineage>
        <taxon>Eukaryota</taxon>
        <taxon>Metazoa</taxon>
        <taxon>Chordata</taxon>
        <taxon>Craniata</taxon>
        <taxon>Vertebrata</taxon>
        <taxon>Euteleostomi</taxon>
        <taxon>Actinopterygii</taxon>
        <taxon>Neopterygii</taxon>
        <taxon>Teleostei</taxon>
        <taxon>Anguilliformes</taxon>
        <taxon>Anguillidae</taxon>
        <taxon>Anguilla</taxon>
    </lineage>
</organism>
<dbReference type="PROSITE" id="PS51257">
    <property type="entry name" value="PROKAR_LIPOPROTEIN"/>
    <property type="match status" value="1"/>
</dbReference>
<reference evidence="1" key="1">
    <citation type="submission" date="2014-11" db="EMBL/GenBank/DDBJ databases">
        <authorList>
            <person name="Amaro Gonzalez C."/>
        </authorList>
    </citation>
    <scope>NUCLEOTIDE SEQUENCE</scope>
</reference>
<reference evidence="1" key="2">
    <citation type="journal article" date="2015" name="Fish Shellfish Immunol.">
        <title>Early steps in the European eel (Anguilla anguilla)-Vibrio vulnificus interaction in the gills: Role of the RtxA13 toxin.</title>
        <authorList>
            <person name="Callol A."/>
            <person name="Pajuelo D."/>
            <person name="Ebbesson L."/>
            <person name="Teles M."/>
            <person name="MacKenzie S."/>
            <person name="Amaro C."/>
        </authorList>
    </citation>
    <scope>NUCLEOTIDE SEQUENCE</scope>
</reference>
<name>A0A0E9WKA1_ANGAN</name>